<dbReference type="EMBL" id="NMPR01000250">
    <property type="protein sequence ID" value="KAA8624186.1"/>
    <property type="molecule type" value="Genomic_DNA"/>
</dbReference>
<comment type="caution">
    <text evidence="1">The sequence shown here is derived from an EMBL/GenBank/DDBJ whole genome shotgun (WGS) entry which is preliminary data.</text>
</comment>
<dbReference type="AlphaFoldDB" id="A0A8S8ZD77"/>
<protein>
    <submittedName>
        <fullName evidence="1">Uncharacterized protein</fullName>
    </submittedName>
</protein>
<reference evidence="1 2" key="1">
    <citation type="submission" date="2017-07" db="EMBL/GenBank/DDBJ databases">
        <title>Genome sequence of the Sordaria macrospora wild type strain R19027.</title>
        <authorList>
            <person name="Nowrousian M."/>
            <person name="Teichert I."/>
            <person name="Kueck U."/>
        </authorList>
    </citation>
    <scope>NUCLEOTIDE SEQUENCE [LARGE SCALE GENOMIC DNA]</scope>
    <source>
        <strain evidence="1 2">R19027</strain>
        <tissue evidence="1">Mycelium</tissue>
    </source>
</reference>
<dbReference type="Proteomes" id="UP000433876">
    <property type="component" value="Unassembled WGS sequence"/>
</dbReference>
<sequence>MGRIFGATSLGAPAIDRKESCLSSVKDITSQLSASIFLPVVPPQRSTSAPPVSNQEPLRLELKQQKEHERVGALLRGVSQDFSQTLAEPMSSVPLAQCPVPTTSTARARTGEQAGQAPFLSTAGVDSPSCAAITAAVTAQAATSVSPGGIAGVVDGALPCRRLEKESARIGNHVKRGMKSIDKEYKLELKLLKENARIA</sequence>
<evidence type="ECO:0000313" key="2">
    <source>
        <dbReference type="Proteomes" id="UP000433876"/>
    </source>
</evidence>
<gene>
    <name evidence="1" type="ORF">SMACR_09336</name>
</gene>
<name>A0A8S8ZD77_SORMA</name>
<dbReference type="VEuPathDB" id="FungiDB:SMAC_09336"/>
<proteinExistence type="predicted"/>
<organism evidence="1 2">
    <name type="scientific">Sordaria macrospora</name>
    <dbReference type="NCBI Taxonomy" id="5147"/>
    <lineage>
        <taxon>Eukaryota</taxon>
        <taxon>Fungi</taxon>
        <taxon>Dikarya</taxon>
        <taxon>Ascomycota</taxon>
        <taxon>Pezizomycotina</taxon>
        <taxon>Sordariomycetes</taxon>
        <taxon>Sordariomycetidae</taxon>
        <taxon>Sordariales</taxon>
        <taxon>Sordariaceae</taxon>
        <taxon>Sordaria</taxon>
    </lineage>
</organism>
<accession>A0A8S8ZD77</accession>
<evidence type="ECO:0000313" key="1">
    <source>
        <dbReference type="EMBL" id="KAA8624186.1"/>
    </source>
</evidence>